<dbReference type="GO" id="GO:0030246">
    <property type="term" value="F:carbohydrate binding"/>
    <property type="evidence" value="ECO:0007669"/>
    <property type="project" value="InterPro"/>
</dbReference>
<dbReference type="CDD" id="cd14752">
    <property type="entry name" value="GH31_N"/>
    <property type="match status" value="1"/>
</dbReference>
<accession>A0A934J0C2</accession>
<dbReference type="InterPro" id="IPR030458">
    <property type="entry name" value="Glyco_hydro_31_AS"/>
</dbReference>
<dbReference type="SUPFAM" id="SSF74650">
    <property type="entry name" value="Galactose mutarotase-like"/>
    <property type="match status" value="1"/>
</dbReference>
<evidence type="ECO:0000313" key="9">
    <source>
        <dbReference type="EMBL" id="MBJ6360390.1"/>
    </source>
</evidence>
<protein>
    <submittedName>
        <fullName evidence="9">DUF5110 domain-containing protein</fullName>
    </submittedName>
</protein>
<dbReference type="InterPro" id="IPR048395">
    <property type="entry name" value="Glyco_hydro_31_C"/>
</dbReference>
<evidence type="ECO:0000313" key="10">
    <source>
        <dbReference type="Proteomes" id="UP000640274"/>
    </source>
</evidence>
<evidence type="ECO:0000256" key="3">
    <source>
        <dbReference type="ARBA" id="ARBA00023295"/>
    </source>
</evidence>
<dbReference type="InterPro" id="IPR000322">
    <property type="entry name" value="Glyco_hydro_31_TIM"/>
</dbReference>
<dbReference type="SUPFAM" id="SSF51011">
    <property type="entry name" value="Glycosyl hydrolase domain"/>
    <property type="match status" value="1"/>
</dbReference>
<dbReference type="InterPro" id="IPR013780">
    <property type="entry name" value="Glyco_hydro_b"/>
</dbReference>
<evidence type="ECO:0000259" key="6">
    <source>
        <dbReference type="Pfam" id="PF13802"/>
    </source>
</evidence>
<dbReference type="PANTHER" id="PTHR22762:SF166">
    <property type="entry name" value="ALPHA-GLUCOSIDASE"/>
    <property type="match status" value="1"/>
</dbReference>
<feature type="domain" description="Glycoside hydrolase family 31 N-terminal" evidence="6">
    <location>
        <begin position="50"/>
        <end position="215"/>
    </location>
</feature>
<proteinExistence type="inferred from homology"/>
<keyword evidence="2 4" id="KW-0378">Hydrolase</keyword>
<dbReference type="InterPro" id="IPR017853">
    <property type="entry name" value="GH"/>
</dbReference>
<evidence type="ECO:0000259" key="5">
    <source>
        <dbReference type="Pfam" id="PF01055"/>
    </source>
</evidence>
<dbReference type="GO" id="GO:0004553">
    <property type="term" value="F:hydrolase activity, hydrolyzing O-glycosyl compounds"/>
    <property type="evidence" value="ECO:0007669"/>
    <property type="project" value="InterPro"/>
</dbReference>
<dbReference type="RefSeq" id="WP_199017914.1">
    <property type="nucleotide sequence ID" value="NZ_JAELUP010000007.1"/>
</dbReference>
<dbReference type="Pfam" id="PF13802">
    <property type="entry name" value="Gal_mutarotas_2"/>
    <property type="match status" value="1"/>
</dbReference>
<feature type="domain" description="Glycosyl hydrolase family 31 C-terminal" evidence="8">
    <location>
        <begin position="591"/>
        <end position="677"/>
    </location>
</feature>
<dbReference type="GO" id="GO:0005975">
    <property type="term" value="P:carbohydrate metabolic process"/>
    <property type="evidence" value="ECO:0007669"/>
    <property type="project" value="InterPro"/>
</dbReference>
<evidence type="ECO:0000259" key="7">
    <source>
        <dbReference type="Pfam" id="PF17137"/>
    </source>
</evidence>
<dbReference type="AlphaFoldDB" id="A0A934J0C2"/>
<evidence type="ECO:0000256" key="1">
    <source>
        <dbReference type="ARBA" id="ARBA00007806"/>
    </source>
</evidence>
<dbReference type="Proteomes" id="UP000640274">
    <property type="component" value="Unassembled WGS sequence"/>
</dbReference>
<dbReference type="InterPro" id="IPR033403">
    <property type="entry name" value="DUF5110"/>
</dbReference>
<feature type="domain" description="Glycoside hydrolase family 31 TIM barrel" evidence="5">
    <location>
        <begin position="257"/>
        <end position="583"/>
    </location>
</feature>
<dbReference type="PROSITE" id="PS00129">
    <property type="entry name" value="GLYCOSYL_HYDROL_F31_1"/>
    <property type="match status" value="1"/>
</dbReference>
<sequence>MITSEAIHPGKSGAEGAQTAITRVGAVSKATRETGTGAVLFHGEHAKVGLRAVNDQIIRIKLFVGDRLDWTSTPAILAQENGEPVAVELSEQEGLYSVSFGRLRAEVATAPFALKIYDAQDRLLLDQQDLLWNQDGKAAFAAALDAQSHFYGLGEKTGFLDKKGEKYTMWNTDVYDPHVPDIEAIYQSIPYLVHFRYDRPAYGLLLDNPGKTVFDMRSYEDQYVLTMESGELDLYVIAGPSLKDVVTGYAGLTGKMPMPPKWAIGYQQSRYSYMNQEEVMELARSFRERNIPCDVIYLDIHYMHEYRVFTWDTNRFPKPKEMITQLQEMGFRIVPIVDPGVKKDPKYKVYQEGIAAGHFCSKLEGDVFNGKVWPGVSAFPDFTEDRTAEWWGDLHKFYIEHGIHGIWNDMNEPSVFETESKTMELDVVHGNNGNPKTHEEWHNLYGMLMSKATFEGLKRNLNGERPFVVTRAGYAGIQRYAAVWTGDNRSYWEHMAMSIPMVLNLGLSGVAFAGPDIGGFSHHASGELLARWTQMGALFPFCRNHAVLDSRRQEPWAFGPEVEAICREYIGLRYRLLPYIYTLFHQAAQSGLPIIRPLILEYPQDREVYNLCDQFLLGRDLLVAPVYRPGTSARAVYLPEGVWYNYWTGERYEGGRSILADAPLSVMPIYAREGAIIPEQALRQYTGESSSEPLQIHVYGDWAPGKFEFYEDDGSTFGYEQGAYRLTRLNWGRGASGALKLICIVAHDGLPQVEKQAVKVRVKQISERPSKVQVQTVGSFAQEVSWSYDERAQQLDIELSELGACEVSIQ</sequence>
<organism evidence="9 10">
    <name type="scientific">Paenibacillus roseus</name>
    <dbReference type="NCBI Taxonomy" id="2798579"/>
    <lineage>
        <taxon>Bacteria</taxon>
        <taxon>Bacillati</taxon>
        <taxon>Bacillota</taxon>
        <taxon>Bacilli</taxon>
        <taxon>Bacillales</taxon>
        <taxon>Paenibacillaceae</taxon>
        <taxon>Paenibacillus</taxon>
    </lineage>
</organism>
<reference evidence="9" key="1">
    <citation type="submission" date="2020-12" db="EMBL/GenBank/DDBJ databases">
        <authorList>
            <person name="Huq M.A."/>
        </authorList>
    </citation>
    <scope>NUCLEOTIDE SEQUENCE</scope>
    <source>
        <strain evidence="9">MAHUQ-46</strain>
    </source>
</reference>
<dbReference type="Pfam" id="PF21365">
    <property type="entry name" value="Glyco_hydro_31_3rd"/>
    <property type="match status" value="1"/>
</dbReference>
<keyword evidence="3 4" id="KW-0326">Glycosidase</keyword>
<evidence type="ECO:0000256" key="4">
    <source>
        <dbReference type="RuleBase" id="RU361185"/>
    </source>
</evidence>
<dbReference type="InterPro" id="IPR025887">
    <property type="entry name" value="Glyco_hydro_31_N_dom"/>
</dbReference>
<dbReference type="InterPro" id="IPR011013">
    <property type="entry name" value="Gal_mutarotase_sf_dom"/>
</dbReference>
<evidence type="ECO:0000256" key="2">
    <source>
        <dbReference type="ARBA" id="ARBA00022801"/>
    </source>
</evidence>
<dbReference type="Pfam" id="PF17137">
    <property type="entry name" value="DUF5110"/>
    <property type="match status" value="1"/>
</dbReference>
<name>A0A934J0C2_9BACL</name>
<dbReference type="Gene3D" id="3.20.20.80">
    <property type="entry name" value="Glycosidases"/>
    <property type="match status" value="1"/>
</dbReference>
<dbReference type="Pfam" id="PF01055">
    <property type="entry name" value="Glyco_hydro_31_2nd"/>
    <property type="match status" value="1"/>
</dbReference>
<keyword evidence="10" id="KW-1185">Reference proteome</keyword>
<gene>
    <name evidence="9" type="ORF">JFN88_03515</name>
</gene>
<dbReference type="CDD" id="cd06604">
    <property type="entry name" value="GH31_glucosidase_II_MalA"/>
    <property type="match status" value="1"/>
</dbReference>
<dbReference type="EMBL" id="JAELUP010000007">
    <property type="protein sequence ID" value="MBJ6360390.1"/>
    <property type="molecule type" value="Genomic_DNA"/>
</dbReference>
<feature type="domain" description="DUF5110" evidence="7">
    <location>
        <begin position="693"/>
        <end position="737"/>
    </location>
</feature>
<dbReference type="Gene3D" id="2.60.40.1760">
    <property type="entry name" value="glycosyl hydrolase (family 31)"/>
    <property type="match status" value="1"/>
</dbReference>
<comment type="similarity">
    <text evidence="1 4">Belongs to the glycosyl hydrolase 31 family.</text>
</comment>
<dbReference type="SUPFAM" id="SSF51445">
    <property type="entry name" value="(Trans)glycosidases"/>
    <property type="match status" value="1"/>
</dbReference>
<dbReference type="PANTHER" id="PTHR22762">
    <property type="entry name" value="ALPHA-GLUCOSIDASE"/>
    <property type="match status" value="1"/>
</dbReference>
<evidence type="ECO:0000259" key="8">
    <source>
        <dbReference type="Pfam" id="PF21365"/>
    </source>
</evidence>
<dbReference type="Gene3D" id="2.60.40.1180">
    <property type="entry name" value="Golgi alpha-mannosidase II"/>
    <property type="match status" value="2"/>
</dbReference>
<comment type="caution">
    <text evidence="9">The sequence shown here is derived from an EMBL/GenBank/DDBJ whole genome shotgun (WGS) entry which is preliminary data.</text>
</comment>